<accession>A0ABX4YNP8</accession>
<gene>
    <name evidence="1" type="ORF">BES34_000300</name>
</gene>
<reference evidence="1" key="1">
    <citation type="submission" date="2018-01" db="EMBL/GenBank/DDBJ databases">
        <title>Genomic characterization of Leptospira inadai serogroup Lyme isolated from captured rat in Brazil and comparative analysis with human reference strain.</title>
        <authorList>
            <person name="Moreno L.Z."/>
            <person name="Loureiro A.P."/>
            <person name="Miraglia F."/>
            <person name="Kremer F.S."/>
            <person name="Eslabao M.R."/>
            <person name="Dellagostin O.A."/>
            <person name="Lilenbaum W."/>
            <person name="Moreno A.M."/>
        </authorList>
    </citation>
    <scope>NUCLEOTIDE SEQUENCE [LARGE SCALE GENOMIC DNA]</scope>
    <source>
        <strain evidence="1">M34/99</strain>
    </source>
</reference>
<protein>
    <submittedName>
        <fullName evidence="1">Catalase</fullName>
    </submittedName>
</protein>
<comment type="caution">
    <text evidence="1">The sequence shown here is derived from an EMBL/GenBank/DDBJ whole genome shotgun (WGS) entry which is preliminary data.</text>
</comment>
<proteinExistence type="predicted"/>
<name>A0ABX4YNP8_9LEPT</name>
<keyword evidence="2" id="KW-1185">Reference proteome</keyword>
<organism evidence="1 2">
    <name type="scientific">Leptospira inadai serovar Lyme</name>
    <dbReference type="NCBI Taxonomy" id="293084"/>
    <lineage>
        <taxon>Bacteria</taxon>
        <taxon>Pseudomonadati</taxon>
        <taxon>Spirochaetota</taxon>
        <taxon>Spirochaetia</taxon>
        <taxon>Leptospirales</taxon>
        <taxon>Leptospiraceae</taxon>
        <taxon>Leptospira</taxon>
    </lineage>
</organism>
<dbReference type="PANTHER" id="PTHR36195:SF4">
    <property type="entry name" value="DOMAIN PROTEIN, PUTATIVE (AFU_ORTHOLOGUE AFUA_5G01990)-RELATED"/>
    <property type="match status" value="1"/>
</dbReference>
<evidence type="ECO:0000313" key="2">
    <source>
        <dbReference type="Proteomes" id="UP000094669"/>
    </source>
</evidence>
<dbReference type="SUPFAM" id="SSF56634">
    <property type="entry name" value="Heme-dependent catalase-like"/>
    <property type="match status" value="1"/>
</dbReference>
<dbReference type="Gene3D" id="2.40.180.10">
    <property type="entry name" value="Catalase core domain"/>
    <property type="match status" value="1"/>
</dbReference>
<dbReference type="Proteomes" id="UP000094669">
    <property type="component" value="Unassembled WGS sequence"/>
</dbReference>
<sequence>MKPASVNWKEDIAADEETRFTGYAKQFEAIQQENSKLFGKGRTLHRKQLLGMKAKLEVLPDLPEHAKQGLFAKSGIYESLIRLSSGSMKIQPDSKGDIRGFAIKILGLNSPGALGNGNATAQDFLFINLETFSSPKSDEFVGLVTAVAKGGGALLKYLFTTYGFLGAISRIRKAAATFNKPFSGFATERFYSAAPISWGPYAVRVRLLPPENQIPSKDALNHWGLDMKTRLTQESLVYSFQVQFFTDETTTPIEDASKNWVESESPYITVARLTIPRQELGSQEAMAFQAKVEEAVFDPWEALLEHRPLGDVMRARKYVYLTSQKGRGAV</sequence>
<dbReference type="RefSeq" id="WP_010409388.1">
    <property type="nucleotide sequence ID" value="NZ_MCRM02000001.1"/>
</dbReference>
<dbReference type="InterPro" id="IPR020835">
    <property type="entry name" value="Catalase_sf"/>
</dbReference>
<dbReference type="PANTHER" id="PTHR36195">
    <property type="entry name" value="DOMAIN PROTEIN, PUTATIVE (AFU_ORTHOLOGUE AFUA_5G01990)-RELATED-RELATED"/>
    <property type="match status" value="1"/>
</dbReference>
<dbReference type="EMBL" id="MCRM02000001">
    <property type="protein sequence ID" value="PNV76770.1"/>
    <property type="molecule type" value="Genomic_DNA"/>
</dbReference>
<evidence type="ECO:0000313" key="1">
    <source>
        <dbReference type="EMBL" id="PNV76770.1"/>
    </source>
</evidence>